<comment type="caution">
    <text evidence="10">The sequence shown here is derived from an EMBL/GenBank/DDBJ whole genome shotgun (WGS) entry which is preliminary data.</text>
</comment>
<accession>A0A7J7K1U9</accession>
<protein>
    <recommendedName>
        <fullName evidence="9">G-protein coupled receptors family 1 profile domain-containing protein</fullName>
    </recommendedName>
</protein>
<dbReference type="InterPro" id="IPR000276">
    <property type="entry name" value="GPCR_Rhodpsn"/>
</dbReference>
<dbReference type="EMBL" id="VXIV02001554">
    <property type="protein sequence ID" value="KAF6031941.1"/>
    <property type="molecule type" value="Genomic_DNA"/>
</dbReference>
<evidence type="ECO:0000256" key="7">
    <source>
        <dbReference type="ARBA" id="ARBA00023224"/>
    </source>
</evidence>
<feature type="transmembrane region" description="Helical" evidence="8">
    <location>
        <begin position="48"/>
        <end position="69"/>
    </location>
</feature>
<evidence type="ECO:0000259" key="9">
    <source>
        <dbReference type="PROSITE" id="PS50262"/>
    </source>
</evidence>
<sequence length="377" mass="42546">MSNYSKEIWNLTEFSLLNSTGNGSAIQTTTVGQVVTTAYTLEREISRWLMAVIIVLGVVTNTMIIAVLLSRTWKSCATTRIILLMIAITDIIVMLLEFFLHYVPTYWKWFNVFYVSTCGPSAVVQTAVLTSAAWYITLMTFERAVAVCFPMKAKRICTEKLVIGICAGIPILSFLLYVYFLGNMVAKDHNGYTMCVPDPKQDGAVFKAIMQTWITAYFFIPAVIIVGLNAGIVYKLAEARKSHKNMTFKGSKSYSTCPTDSNQQRDVTQAFRKATVMVIIASATFVILMIPRGVVTSIYIDVNWKYSSRLSSYADTTAYILQYLNHATNFFIYVLANSTFRGYLVSMFTCKRKRLQYDGVARSVHLARSPFRLQRNT</sequence>
<feature type="transmembrane region" description="Helical" evidence="8">
    <location>
        <begin position="122"/>
        <end position="141"/>
    </location>
</feature>
<dbReference type="Gene3D" id="1.20.1070.10">
    <property type="entry name" value="Rhodopsin 7-helix transmembrane proteins"/>
    <property type="match status" value="1"/>
</dbReference>
<dbReference type="CDD" id="cd14978">
    <property type="entry name" value="7tmA_FMRFamide_R-like"/>
    <property type="match status" value="1"/>
</dbReference>
<dbReference type="GO" id="GO:0005886">
    <property type="term" value="C:plasma membrane"/>
    <property type="evidence" value="ECO:0007669"/>
    <property type="project" value="TreeGrafter"/>
</dbReference>
<keyword evidence="4" id="KW-0297">G-protein coupled receptor</keyword>
<proteinExistence type="predicted"/>
<feature type="transmembrane region" description="Helical" evidence="8">
    <location>
        <begin position="161"/>
        <end position="180"/>
    </location>
</feature>
<keyword evidence="11" id="KW-1185">Reference proteome</keyword>
<feature type="domain" description="G-protein coupled receptors family 1 profile" evidence="9">
    <location>
        <begin position="60"/>
        <end position="333"/>
    </location>
</feature>
<dbReference type="Proteomes" id="UP000593567">
    <property type="component" value="Unassembled WGS sequence"/>
</dbReference>
<feature type="transmembrane region" description="Helical" evidence="8">
    <location>
        <begin position="81"/>
        <end position="102"/>
    </location>
</feature>
<dbReference type="PANTHER" id="PTHR24243:SF230">
    <property type="entry name" value="G-PROTEIN COUPLED RECEPTORS FAMILY 1 PROFILE DOMAIN-CONTAINING PROTEIN"/>
    <property type="match status" value="1"/>
</dbReference>
<evidence type="ECO:0000256" key="4">
    <source>
        <dbReference type="ARBA" id="ARBA00023040"/>
    </source>
</evidence>
<keyword evidence="2 8" id="KW-0812">Transmembrane</keyword>
<evidence type="ECO:0000256" key="3">
    <source>
        <dbReference type="ARBA" id="ARBA00022989"/>
    </source>
</evidence>
<dbReference type="PANTHER" id="PTHR24243">
    <property type="entry name" value="G-PROTEIN COUPLED RECEPTOR"/>
    <property type="match status" value="1"/>
</dbReference>
<evidence type="ECO:0000313" key="10">
    <source>
        <dbReference type="EMBL" id="KAF6031941.1"/>
    </source>
</evidence>
<evidence type="ECO:0000313" key="11">
    <source>
        <dbReference type="Proteomes" id="UP000593567"/>
    </source>
</evidence>
<evidence type="ECO:0000256" key="5">
    <source>
        <dbReference type="ARBA" id="ARBA00023136"/>
    </source>
</evidence>
<dbReference type="InterPro" id="IPR017452">
    <property type="entry name" value="GPCR_Rhodpsn_7TM"/>
</dbReference>
<keyword evidence="3 8" id="KW-1133">Transmembrane helix</keyword>
<dbReference type="OrthoDB" id="10029014at2759"/>
<dbReference type="AlphaFoldDB" id="A0A7J7K1U9"/>
<comment type="subcellular location">
    <subcellularLocation>
        <location evidence="1">Membrane</location>
        <topology evidence="1">Multi-pass membrane protein</topology>
    </subcellularLocation>
</comment>
<evidence type="ECO:0000256" key="6">
    <source>
        <dbReference type="ARBA" id="ARBA00023170"/>
    </source>
</evidence>
<gene>
    <name evidence="10" type="ORF">EB796_009761</name>
</gene>
<keyword evidence="7" id="KW-0807">Transducer</keyword>
<dbReference type="PROSITE" id="PS50262">
    <property type="entry name" value="G_PROTEIN_RECEP_F1_2"/>
    <property type="match status" value="1"/>
</dbReference>
<dbReference type="Pfam" id="PF00001">
    <property type="entry name" value="7tm_1"/>
    <property type="match status" value="1"/>
</dbReference>
<dbReference type="PRINTS" id="PR00237">
    <property type="entry name" value="GPCRRHODOPSN"/>
</dbReference>
<reference evidence="10" key="1">
    <citation type="submission" date="2020-06" db="EMBL/GenBank/DDBJ databases">
        <title>Draft genome of Bugula neritina, a colonial animal packing powerful symbionts and potential medicines.</title>
        <authorList>
            <person name="Rayko M."/>
        </authorList>
    </citation>
    <scope>NUCLEOTIDE SEQUENCE [LARGE SCALE GENOMIC DNA]</scope>
    <source>
        <strain evidence="10">Kwan_BN1</strain>
    </source>
</reference>
<feature type="transmembrane region" description="Helical" evidence="8">
    <location>
        <begin position="320"/>
        <end position="344"/>
    </location>
</feature>
<dbReference type="GO" id="GO:0004930">
    <property type="term" value="F:G protein-coupled receptor activity"/>
    <property type="evidence" value="ECO:0007669"/>
    <property type="project" value="UniProtKB-KW"/>
</dbReference>
<name>A0A7J7K1U9_BUGNE</name>
<organism evidence="10 11">
    <name type="scientific">Bugula neritina</name>
    <name type="common">Brown bryozoan</name>
    <name type="synonym">Sertularia neritina</name>
    <dbReference type="NCBI Taxonomy" id="10212"/>
    <lineage>
        <taxon>Eukaryota</taxon>
        <taxon>Metazoa</taxon>
        <taxon>Spiralia</taxon>
        <taxon>Lophotrochozoa</taxon>
        <taxon>Bryozoa</taxon>
        <taxon>Gymnolaemata</taxon>
        <taxon>Cheilostomatida</taxon>
        <taxon>Flustrina</taxon>
        <taxon>Buguloidea</taxon>
        <taxon>Bugulidae</taxon>
        <taxon>Bugula</taxon>
    </lineage>
</organism>
<feature type="transmembrane region" description="Helical" evidence="8">
    <location>
        <begin position="274"/>
        <end position="300"/>
    </location>
</feature>
<dbReference type="SUPFAM" id="SSF81321">
    <property type="entry name" value="Family A G protein-coupled receptor-like"/>
    <property type="match status" value="1"/>
</dbReference>
<keyword evidence="5 8" id="KW-0472">Membrane</keyword>
<evidence type="ECO:0000256" key="1">
    <source>
        <dbReference type="ARBA" id="ARBA00004141"/>
    </source>
</evidence>
<evidence type="ECO:0000256" key="2">
    <source>
        <dbReference type="ARBA" id="ARBA00022692"/>
    </source>
</evidence>
<evidence type="ECO:0000256" key="8">
    <source>
        <dbReference type="SAM" id="Phobius"/>
    </source>
</evidence>
<feature type="transmembrane region" description="Helical" evidence="8">
    <location>
        <begin position="216"/>
        <end position="237"/>
    </location>
</feature>
<keyword evidence="6" id="KW-0675">Receptor</keyword>